<evidence type="ECO:0000256" key="4">
    <source>
        <dbReference type="ARBA" id="ARBA00023157"/>
    </source>
</evidence>
<dbReference type="GO" id="GO:0005576">
    <property type="term" value="C:extracellular region"/>
    <property type="evidence" value="ECO:0007669"/>
    <property type="project" value="InterPro"/>
</dbReference>
<keyword evidence="1" id="KW-0147">Chitin-binding</keyword>
<dbReference type="InterPro" id="IPR002557">
    <property type="entry name" value="Chitin-bd_dom"/>
</dbReference>
<dbReference type="STRING" id="62324.A0A182RWK8"/>
<feature type="chain" id="PRO_5008135073" description="Chitin-binding type-2 domain-containing protein" evidence="7">
    <location>
        <begin position="17"/>
        <end position="581"/>
    </location>
</feature>
<feature type="signal peptide" evidence="7">
    <location>
        <begin position="1"/>
        <end position="16"/>
    </location>
</feature>
<feature type="compositionally biased region" description="Low complexity" evidence="6">
    <location>
        <begin position="266"/>
        <end position="292"/>
    </location>
</feature>
<keyword evidence="4" id="KW-1015">Disulfide bond</keyword>
<dbReference type="Pfam" id="PF01607">
    <property type="entry name" value="CBM_14"/>
    <property type="match status" value="5"/>
</dbReference>
<dbReference type="PANTHER" id="PTHR23301">
    <property type="entry name" value="CHITIN BINDING PERITROPHIN-A"/>
    <property type="match status" value="1"/>
</dbReference>
<evidence type="ECO:0000256" key="3">
    <source>
        <dbReference type="ARBA" id="ARBA00022737"/>
    </source>
</evidence>
<feature type="domain" description="Chitin-binding type-2" evidence="8">
    <location>
        <begin position="148"/>
        <end position="207"/>
    </location>
</feature>
<feature type="region of interest" description="Disordered" evidence="6">
    <location>
        <begin position="266"/>
        <end position="505"/>
    </location>
</feature>
<dbReference type="InterPro" id="IPR036508">
    <property type="entry name" value="Chitin-bd_dom_sf"/>
</dbReference>
<organism evidence="9">
    <name type="scientific">Anopheles funestus</name>
    <name type="common">African malaria mosquito</name>
    <dbReference type="NCBI Taxonomy" id="62324"/>
    <lineage>
        <taxon>Eukaryota</taxon>
        <taxon>Metazoa</taxon>
        <taxon>Ecdysozoa</taxon>
        <taxon>Arthropoda</taxon>
        <taxon>Hexapoda</taxon>
        <taxon>Insecta</taxon>
        <taxon>Pterygota</taxon>
        <taxon>Neoptera</taxon>
        <taxon>Endopterygota</taxon>
        <taxon>Diptera</taxon>
        <taxon>Nematocera</taxon>
        <taxon>Culicoidea</taxon>
        <taxon>Culicidae</taxon>
        <taxon>Anophelinae</taxon>
        <taxon>Anopheles</taxon>
    </lineage>
</organism>
<accession>A0A182RWK8</accession>
<dbReference type="SUPFAM" id="SSF57625">
    <property type="entry name" value="Invertebrate chitin-binding proteins"/>
    <property type="match status" value="5"/>
</dbReference>
<evidence type="ECO:0000259" key="8">
    <source>
        <dbReference type="PROSITE" id="PS50940"/>
    </source>
</evidence>
<dbReference type="InterPro" id="IPR051940">
    <property type="entry name" value="Chitin_bind-dev_reg"/>
</dbReference>
<dbReference type="PROSITE" id="PS50940">
    <property type="entry name" value="CHIT_BIND_II"/>
    <property type="match status" value="5"/>
</dbReference>
<feature type="domain" description="Chitin-binding type-2" evidence="8">
    <location>
        <begin position="21"/>
        <end position="71"/>
    </location>
</feature>
<evidence type="ECO:0000256" key="5">
    <source>
        <dbReference type="ARBA" id="ARBA00023180"/>
    </source>
</evidence>
<name>A0A182RWK8_ANOFN</name>
<evidence type="ECO:0000256" key="1">
    <source>
        <dbReference type="ARBA" id="ARBA00022669"/>
    </source>
</evidence>
<evidence type="ECO:0000256" key="7">
    <source>
        <dbReference type="SAM" id="SignalP"/>
    </source>
</evidence>
<dbReference type="VEuPathDB" id="VectorBase:AFUN2_003975"/>
<protein>
    <recommendedName>
        <fullName evidence="8">Chitin-binding type-2 domain-containing protein</fullName>
    </recommendedName>
</protein>
<sequence>MMINRVLIVLTSVVFACTTGELLCSEELFNGLGGTLPNPRSPSEYSRCVEGAVQTVPCPNGQYFDTHTRKCLFERVAQETRMEQPFQFEELCNNPNVVEVFPNPTNCSQYIICYGLVPIEQSCTNGLLFNPQLNTCDIPGNVICGYSCPAEDDPYNPVWLPDSRLEDCSRHYLCFQGNPLQFYCYNNLYFDIVSRTCTYPQYSACSVPDVYCSINVTINVANPRSCTSYYVCVDGFPHFRNCDFGEYFSEDLGVCIPGTCQPGTTTTVGSTTNEPTSTTVSSGTTPSFTSTTDLNTPTTGFTSTIEPITTSPSFTTPLESTTVSETTMSPTTSVESSTTVDFTTFPTVTDSTTFGPTTPELTTSGEITTTGTPTMPSTTLETTSELSTDSTTIEISTQTSTQDFSTTTTVSSTSELTESTPETTSELTTESTTIEISTQSSTQDFSTTTTVSSTSELTESTPETTTPETTSELSTESSTIEISTQSSTEDITTTTTVSSTSELTETTTVELTTTTTEMVTIDPNEVCAGQGVIILPYPGNCYMYIVCISGIGGVSTCAVGEIFNPVSATCVPGNQETCTLS</sequence>
<reference evidence="9" key="1">
    <citation type="submission" date="2020-05" db="UniProtKB">
        <authorList>
            <consortium name="EnsemblMetazoa"/>
        </authorList>
    </citation>
    <scope>IDENTIFICATION</scope>
    <source>
        <strain evidence="9">FUMOZ</strain>
    </source>
</reference>
<dbReference type="PROSITE" id="PS51257">
    <property type="entry name" value="PROKAR_LIPOPROTEIN"/>
    <property type="match status" value="1"/>
</dbReference>
<feature type="domain" description="Chitin-binding type-2" evidence="8">
    <location>
        <begin position="209"/>
        <end position="255"/>
    </location>
</feature>
<dbReference type="EnsemblMetazoa" id="AFUN010668-RA">
    <property type="protein sequence ID" value="AFUN010668-PA"/>
    <property type="gene ID" value="AFUN010668"/>
</dbReference>
<feature type="domain" description="Chitin-binding type-2" evidence="8">
    <location>
        <begin position="89"/>
        <end position="146"/>
    </location>
</feature>
<keyword evidence="5" id="KW-0325">Glycoprotein</keyword>
<dbReference type="AlphaFoldDB" id="A0A182RWK8"/>
<evidence type="ECO:0000256" key="6">
    <source>
        <dbReference type="SAM" id="MobiDB-lite"/>
    </source>
</evidence>
<dbReference type="Gene3D" id="2.170.140.10">
    <property type="entry name" value="Chitin binding domain"/>
    <property type="match status" value="5"/>
</dbReference>
<proteinExistence type="predicted"/>
<evidence type="ECO:0000256" key="2">
    <source>
        <dbReference type="ARBA" id="ARBA00022729"/>
    </source>
</evidence>
<evidence type="ECO:0000313" key="9">
    <source>
        <dbReference type="EnsemblMetazoa" id="AFUN010668-PA"/>
    </source>
</evidence>
<keyword evidence="2 7" id="KW-0732">Signal</keyword>
<dbReference type="SMART" id="SM00494">
    <property type="entry name" value="ChtBD2"/>
    <property type="match status" value="5"/>
</dbReference>
<feature type="domain" description="Chitin-binding type-2" evidence="8">
    <location>
        <begin position="524"/>
        <end position="580"/>
    </location>
</feature>
<dbReference type="GO" id="GO:0008061">
    <property type="term" value="F:chitin binding"/>
    <property type="evidence" value="ECO:0007669"/>
    <property type="project" value="UniProtKB-KW"/>
</dbReference>
<feature type="compositionally biased region" description="Low complexity" evidence="6">
    <location>
        <begin position="301"/>
        <end position="505"/>
    </location>
</feature>
<dbReference type="PANTHER" id="PTHR23301:SF0">
    <property type="entry name" value="CHITIN-BINDING TYPE-2 DOMAIN-CONTAINING PROTEIN-RELATED"/>
    <property type="match status" value="1"/>
</dbReference>
<dbReference type="VEuPathDB" id="VectorBase:AFUN010668"/>
<keyword evidence="3" id="KW-0677">Repeat</keyword>